<dbReference type="InterPro" id="IPR006194">
    <property type="entry name" value="Gly-tRNA-synth_heterodimer"/>
</dbReference>
<dbReference type="Gene3D" id="3.30.930.10">
    <property type="entry name" value="Bira Bifunctional Protein, Domain 2"/>
    <property type="match status" value="1"/>
</dbReference>
<evidence type="ECO:0000313" key="10">
    <source>
        <dbReference type="EMBL" id="AJD46434.1"/>
    </source>
</evidence>
<keyword evidence="4 9" id="KW-0547">Nucleotide-binding</keyword>
<keyword evidence="6 9" id="KW-0648">Protein biosynthesis</keyword>
<dbReference type="PRINTS" id="PR01044">
    <property type="entry name" value="TRNASYNTHGA"/>
</dbReference>
<keyword evidence="5 9" id="KW-0067">ATP-binding</keyword>
<dbReference type="EMBL" id="CP004387">
    <property type="protein sequence ID" value="AJD46434.1"/>
    <property type="molecule type" value="Genomic_DNA"/>
</dbReference>
<evidence type="ECO:0000256" key="2">
    <source>
        <dbReference type="ARBA" id="ARBA00011209"/>
    </source>
</evidence>
<evidence type="ECO:0000256" key="7">
    <source>
        <dbReference type="ARBA" id="ARBA00023146"/>
    </source>
</evidence>
<dbReference type="InterPro" id="IPR045864">
    <property type="entry name" value="aa-tRNA-synth_II/BPL/LPL"/>
</dbReference>
<dbReference type="GO" id="GO:0004820">
    <property type="term" value="F:glycine-tRNA ligase activity"/>
    <property type="evidence" value="ECO:0007669"/>
    <property type="project" value="UniProtKB-UniRule"/>
</dbReference>
<dbReference type="NCBIfam" id="TIGR00388">
    <property type="entry name" value="glyQ"/>
    <property type="match status" value="1"/>
</dbReference>
<dbReference type="RefSeq" id="WP_008734374.1">
    <property type="nucleotide sequence ID" value="NZ_CP004387.1"/>
</dbReference>
<dbReference type="Proteomes" id="UP000006764">
    <property type="component" value="Chromosome"/>
</dbReference>
<evidence type="ECO:0000256" key="5">
    <source>
        <dbReference type="ARBA" id="ARBA00022840"/>
    </source>
</evidence>
<organism evidence="10 11">
    <name type="scientific">Isoalcanivorax pacificus W11-5</name>
    <dbReference type="NCBI Taxonomy" id="391936"/>
    <lineage>
        <taxon>Bacteria</taxon>
        <taxon>Pseudomonadati</taxon>
        <taxon>Pseudomonadota</taxon>
        <taxon>Gammaproteobacteria</taxon>
        <taxon>Oceanospirillales</taxon>
        <taxon>Alcanivoracaceae</taxon>
        <taxon>Isoalcanivorax</taxon>
    </lineage>
</organism>
<comment type="similarity">
    <text evidence="1 9">Belongs to the class-II aminoacyl-tRNA synthetase family.</text>
</comment>
<keyword evidence="7 9" id="KW-0030">Aminoacyl-tRNA synthetase</keyword>
<keyword evidence="11" id="KW-1185">Reference proteome</keyword>
<comment type="subunit">
    <text evidence="2 9">Tetramer of two alpha and two beta subunits.</text>
</comment>
<keyword evidence="9" id="KW-0963">Cytoplasm</keyword>
<dbReference type="KEGG" id="apac:S7S_00050"/>
<dbReference type="AlphaFoldDB" id="A0A0B4XEI8"/>
<dbReference type="FunFam" id="3.30.930.10:FF:000006">
    <property type="entry name" value="Glycine--tRNA ligase alpha subunit"/>
    <property type="match status" value="1"/>
</dbReference>
<comment type="subcellular location">
    <subcellularLocation>
        <location evidence="9">Cytoplasm</location>
    </subcellularLocation>
</comment>
<reference evidence="10 11" key="1">
    <citation type="journal article" date="2012" name="J. Bacteriol.">
        <title>Genome sequence of an alkane-degrading bacterium, Alcanivorax pacificus type strain W11-5, isolated from deep sea sediment.</title>
        <authorList>
            <person name="Lai Q."/>
            <person name="Shao Z."/>
        </authorList>
    </citation>
    <scope>NUCLEOTIDE SEQUENCE [LARGE SCALE GENOMIC DNA]</scope>
    <source>
        <strain evidence="10 11">W11-5</strain>
    </source>
</reference>
<evidence type="ECO:0000256" key="6">
    <source>
        <dbReference type="ARBA" id="ARBA00022917"/>
    </source>
</evidence>
<name>A0A0B4XEI8_9GAMM</name>
<dbReference type="GO" id="GO:0005829">
    <property type="term" value="C:cytosol"/>
    <property type="evidence" value="ECO:0007669"/>
    <property type="project" value="TreeGrafter"/>
</dbReference>
<dbReference type="STRING" id="391936.S7S_00050"/>
<accession>A0A0B4XEI8</accession>
<dbReference type="Gene3D" id="1.20.58.180">
    <property type="entry name" value="Class II aaRS and biotin synthetases, domain 2"/>
    <property type="match status" value="1"/>
</dbReference>
<protein>
    <recommendedName>
        <fullName evidence="9">Glycine--tRNA ligase alpha subunit</fullName>
        <ecNumber evidence="9">6.1.1.14</ecNumber>
    </recommendedName>
    <alternativeName>
        <fullName evidence="9">Glycyl-tRNA synthetase alpha subunit</fullName>
        <shortName evidence="9">GlyRS</shortName>
    </alternativeName>
</protein>
<keyword evidence="3 9" id="KW-0436">Ligase</keyword>
<evidence type="ECO:0000256" key="9">
    <source>
        <dbReference type="HAMAP-Rule" id="MF_00254"/>
    </source>
</evidence>
<dbReference type="GO" id="GO:0005524">
    <property type="term" value="F:ATP binding"/>
    <property type="evidence" value="ECO:0007669"/>
    <property type="project" value="UniProtKB-UniRule"/>
</dbReference>
<dbReference type="Pfam" id="PF02091">
    <property type="entry name" value="tRNA-synt_2e"/>
    <property type="match status" value="1"/>
</dbReference>
<evidence type="ECO:0000256" key="1">
    <source>
        <dbReference type="ARBA" id="ARBA00008226"/>
    </source>
</evidence>
<dbReference type="HAMAP" id="MF_00254">
    <property type="entry name" value="Gly_tRNA_synth_alpha"/>
    <property type="match status" value="1"/>
</dbReference>
<proteinExistence type="inferred from homology"/>
<dbReference type="NCBIfam" id="NF006827">
    <property type="entry name" value="PRK09348.1"/>
    <property type="match status" value="1"/>
</dbReference>
<dbReference type="GO" id="GO:0006426">
    <property type="term" value="P:glycyl-tRNA aminoacylation"/>
    <property type="evidence" value="ECO:0007669"/>
    <property type="project" value="UniProtKB-UniRule"/>
</dbReference>
<evidence type="ECO:0000256" key="4">
    <source>
        <dbReference type="ARBA" id="ARBA00022741"/>
    </source>
</evidence>
<sequence>MAAQPQVDISTFQGLILALQQYWAEQGCVIVQPLDMEVGAGTFHPSTFLRAIGPENWNSAYVQPSRRPTDGRYGENPNRLQHYYQFQVVLKPSPDNIQELYLGSLQRLGFDTRVHDIRFVEDNWESPTLGAWGLGWEVWLNGMEVTQFTYFQQVGGIDCYPVTGEITYGLERLAMYLQGVDSVYDLVWSDGPFGKVTYGDVFLQNEIEMSTFNFEYANVEALFGQFDLFERESARLIEAGLPLPAYEYVLKASHTFNLLDARKAISVTERQRFILRVRTLARAVADAYFKARQALGFPMADANLRDEVLEQLAQQADAKAVRESKQAQRAKGEQ</sequence>
<dbReference type="PROSITE" id="PS50861">
    <property type="entry name" value="AA_TRNA_LIGASE_II_GLYAB"/>
    <property type="match status" value="1"/>
</dbReference>
<dbReference type="CDD" id="cd00733">
    <property type="entry name" value="GlyRS_alpha_core"/>
    <property type="match status" value="1"/>
</dbReference>
<dbReference type="OrthoDB" id="9802183at2"/>
<evidence type="ECO:0000256" key="8">
    <source>
        <dbReference type="ARBA" id="ARBA00047937"/>
    </source>
</evidence>
<evidence type="ECO:0000256" key="3">
    <source>
        <dbReference type="ARBA" id="ARBA00022598"/>
    </source>
</evidence>
<dbReference type="SUPFAM" id="SSF55681">
    <property type="entry name" value="Class II aaRS and biotin synthetases"/>
    <property type="match status" value="1"/>
</dbReference>
<evidence type="ECO:0000313" key="11">
    <source>
        <dbReference type="Proteomes" id="UP000006764"/>
    </source>
</evidence>
<dbReference type="EC" id="6.1.1.14" evidence="9"/>
<gene>
    <name evidence="9 10" type="primary">glyQ</name>
    <name evidence="10" type="ORF">S7S_00050</name>
</gene>
<dbReference type="HOGENOM" id="CLU_057066_1_0_6"/>
<comment type="catalytic activity">
    <reaction evidence="8 9">
        <text>tRNA(Gly) + glycine + ATP = glycyl-tRNA(Gly) + AMP + diphosphate</text>
        <dbReference type="Rhea" id="RHEA:16013"/>
        <dbReference type="Rhea" id="RHEA-COMP:9664"/>
        <dbReference type="Rhea" id="RHEA-COMP:9683"/>
        <dbReference type="ChEBI" id="CHEBI:30616"/>
        <dbReference type="ChEBI" id="CHEBI:33019"/>
        <dbReference type="ChEBI" id="CHEBI:57305"/>
        <dbReference type="ChEBI" id="CHEBI:78442"/>
        <dbReference type="ChEBI" id="CHEBI:78522"/>
        <dbReference type="ChEBI" id="CHEBI:456215"/>
        <dbReference type="EC" id="6.1.1.14"/>
    </reaction>
</comment>
<dbReference type="PANTHER" id="PTHR30075:SF2">
    <property type="entry name" value="GLYCINE--TRNA LIGASE, CHLOROPLASTIC_MITOCHONDRIAL 2"/>
    <property type="match status" value="1"/>
</dbReference>
<dbReference type="InterPro" id="IPR002310">
    <property type="entry name" value="Gly-tRNA_ligase_asu"/>
</dbReference>
<dbReference type="PANTHER" id="PTHR30075">
    <property type="entry name" value="GLYCYL-TRNA SYNTHETASE"/>
    <property type="match status" value="1"/>
</dbReference>